<dbReference type="PROSITE" id="PS00409">
    <property type="entry name" value="PROKAR_NTER_METHYL"/>
    <property type="match status" value="1"/>
</dbReference>
<dbReference type="InterPro" id="IPR031975">
    <property type="entry name" value="Pilin_GH"/>
</dbReference>
<keyword evidence="8" id="KW-1185">Reference proteome</keyword>
<dbReference type="PANTHER" id="PTHR30093">
    <property type="entry name" value="GENERAL SECRETION PATHWAY PROTEIN G"/>
    <property type="match status" value="1"/>
</dbReference>
<comment type="subcellular location">
    <subcellularLocation>
        <location evidence="1">Membrane</location>
        <topology evidence="1">Single-pass membrane protein</topology>
    </subcellularLocation>
</comment>
<dbReference type="NCBIfam" id="TIGR02532">
    <property type="entry name" value="IV_pilin_GFxxxE"/>
    <property type="match status" value="1"/>
</dbReference>
<dbReference type="AlphaFoldDB" id="A0A6M8BN22"/>
<dbReference type="InterPro" id="IPR045584">
    <property type="entry name" value="Pilin-like"/>
</dbReference>
<reference evidence="7 8" key="1">
    <citation type="submission" date="2020-05" db="EMBL/GenBank/DDBJ databases">
        <title>Complete genome sequence of of a novel Thermoleptolyngbya strain isolated from hot springs of Ganzi, Sichuan China.</title>
        <authorList>
            <person name="Tang J."/>
            <person name="Daroch M."/>
            <person name="Li L."/>
            <person name="Waleron K."/>
            <person name="Waleron M."/>
            <person name="Waleron M."/>
        </authorList>
    </citation>
    <scope>NUCLEOTIDE SEQUENCE [LARGE SCALE GENOMIC DNA]</scope>
    <source>
        <strain evidence="7 8">PKUAC-SCTA183</strain>
    </source>
</reference>
<organism evidence="7 8">
    <name type="scientific">Thermoleptolyngbya sichuanensis A183</name>
    <dbReference type="NCBI Taxonomy" id="2737172"/>
    <lineage>
        <taxon>Bacteria</taxon>
        <taxon>Bacillati</taxon>
        <taxon>Cyanobacteriota</taxon>
        <taxon>Cyanophyceae</taxon>
        <taxon>Oculatellales</taxon>
        <taxon>Oculatellaceae</taxon>
        <taxon>Thermoleptolyngbya</taxon>
        <taxon>Thermoleptolyngbya sichuanensis</taxon>
    </lineage>
</organism>
<proteinExistence type="predicted"/>
<dbReference type="Proteomes" id="UP000505210">
    <property type="component" value="Chromosome"/>
</dbReference>
<evidence type="ECO:0000256" key="1">
    <source>
        <dbReference type="ARBA" id="ARBA00004167"/>
    </source>
</evidence>
<gene>
    <name evidence="7" type="ORF">HPC62_20075</name>
</gene>
<sequence>MKLCYLLFRAGITGDRPQDSGFTLIELLVVLVIAGILSAIALPSFVSQVNNARHAEARTYVGSINRAQQAYFLEKSAFATLSQLELSISNSKNYIYSSAPNGSGMASKAITLALPVGQARGFAGKVWLMPDLDGNANTVSSICEGPPGEMPDLASPTCAGS</sequence>
<dbReference type="EMBL" id="CP053661">
    <property type="protein sequence ID" value="QKD85091.1"/>
    <property type="molecule type" value="Genomic_DNA"/>
</dbReference>
<accession>A0A6M8BN22</accession>
<keyword evidence="4 6" id="KW-1133">Transmembrane helix</keyword>
<protein>
    <submittedName>
        <fullName evidence="7">Prepilin-type N-terminal cleavage/methylation domain-containing protein</fullName>
    </submittedName>
</protein>
<dbReference type="Gene3D" id="3.30.700.10">
    <property type="entry name" value="Glycoprotein, Type 4 Pilin"/>
    <property type="match status" value="1"/>
</dbReference>
<keyword evidence="2" id="KW-0488">Methylation</keyword>
<evidence type="ECO:0000256" key="4">
    <source>
        <dbReference type="ARBA" id="ARBA00022989"/>
    </source>
</evidence>
<evidence type="ECO:0000256" key="2">
    <source>
        <dbReference type="ARBA" id="ARBA00022481"/>
    </source>
</evidence>
<name>A0A6M8BN22_9CYAN</name>
<dbReference type="Pfam" id="PF16734">
    <property type="entry name" value="Pilin_GH"/>
    <property type="match status" value="1"/>
</dbReference>
<dbReference type="InterPro" id="IPR012902">
    <property type="entry name" value="N_methyl_site"/>
</dbReference>
<dbReference type="SUPFAM" id="SSF54523">
    <property type="entry name" value="Pili subunits"/>
    <property type="match status" value="1"/>
</dbReference>
<keyword evidence="3 6" id="KW-0812">Transmembrane</keyword>
<dbReference type="KEGG" id="theu:HPC62_20075"/>
<evidence type="ECO:0000256" key="6">
    <source>
        <dbReference type="SAM" id="Phobius"/>
    </source>
</evidence>
<evidence type="ECO:0000256" key="5">
    <source>
        <dbReference type="ARBA" id="ARBA00023136"/>
    </source>
</evidence>
<feature type="transmembrane region" description="Helical" evidence="6">
    <location>
        <begin position="21"/>
        <end position="42"/>
    </location>
</feature>
<evidence type="ECO:0000256" key="3">
    <source>
        <dbReference type="ARBA" id="ARBA00022692"/>
    </source>
</evidence>
<evidence type="ECO:0000313" key="7">
    <source>
        <dbReference type="EMBL" id="QKD85091.1"/>
    </source>
</evidence>
<evidence type="ECO:0000313" key="8">
    <source>
        <dbReference type="Proteomes" id="UP000505210"/>
    </source>
</evidence>
<dbReference type="PANTHER" id="PTHR30093:SF44">
    <property type="entry name" value="TYPE II SECRETION SYSTEM CORE PROTEIN G"/>
    <property type="match status" value="1"/>
</dbReference>
<dbReference type="Pfam" id="PF07963">
    <property type="entry name" value="N_methyl"/>
    <property type="match status" value="1"/>
</dbReference>
<keyword evidence="5 6" id="KW-0472">Membrane</keyword>
<dbReference type="GO" id="GO:0016020">
    <property type="term" value="C:membrane"/>
    <property type="evidence" value="ECO:0007669"/>
    <property type="project" value="UniProtKB-SubCell"/>
</dbReference>